<accession>A0A7S0XHP0</accession>
<dbReference type="AlphaFoldDB" id="A0A7S0XHP0"/>
<gene>
    <name evidence="2" type="ORF">MANT1106_LOCUS21855</name>
</gene>
<reference evidence="2" key="1">
    <citation type="submission" date="2021-01" db="EMBL/GenBank/DDBJ databases">
        <authorList>
            <person name="Corre E."/>
            <person name="Pelletier E."/>
            <person name="Niang G."/>
            <person name="Scheremetjew M."/>
            <person name="Finn R."/>
            <person name="Kale V."/>
            <person name="Holt S."/>
            <person name="Cochrane G."/>
            <person name="Meng A."/>
            <person name="Brown T."/>
            <person name="Cohen L."/>
        </authorList>
    </citation>
    <scope>NUCLEOTIDE SEQUENCE</scope>
    <source>
        <strain evidence="2">SL-175</strain>
    </source>
</reference>
<evidence type="ECO:0000313" key="2">
    <source>
        <dbReference type="EMBL" id="CAD8722640.1"/>
    </source>
</evidence>
<dbReference type="EMBL" id="HBFC01036739">
    <property type="protein sequence ID" value="CAD8722640.1"/>
    <property type="molecule type" value="Transcribed_RNA"/>
</dbReference>
<protein>
    <submittedName>
        <fullName evidence="2">Uncharacterized protein</fullName>
    </submittedName>
</protein>
<name>A0A7S0XHP0_9CHLO</name>
<feature type="compositionally biased region" description="Gly residues" evidence="1">
    <location>
        <begin position="114"/>
        <end position="124"/>
    </location>
</feature>
<proteinExistence type="predicted"/>
<feature type="region of interest" description="Disordered" evidence="1">
    <location>
        <begin position="114"/>
        <end position="167"/>
    </location>
</feature>
<sequence length="296" mass="30752">MFGRPMRDLPNGLHARIRMPRFGEQMRLRPVINRAAATPANVSYSYASRQNKGPVVRQTKKSLAMAADNAHRRNPLTGYGGNSGGRLMSGEMTTSGQPMLGFTDPVPLTAFGGGGGGGGAGGNPWHGLGPALRTGRPRPASAAPDFGRPGGITRERSVGGFKGVPAPVLRPRTGGMWRPAPEDIYGDNLGGLGDDPSGFFSGPGASVRTRGVLSEVRVDNGQQQQQQRRAGFGIGPGVRARPQSAAAATATATTTATATGVRSRLPLRGMFGDVKVPSQTFGAAWGVSDLAELGLR</sequence>
<evidence type="ECO:0000256" key="1">
    <source>
        <dbReference type="SAM" id="MobiDB-lite"/>
    </source>
</evidence>
<organism evidence="2">
    <name type="scientific">Mantoniella antarctica</name>
    <dbReference type="NCBI Taxonomy" id="81844"/>
    <lineage>
        <taxon>Eukaryota</taxon>
        <taxon>Viridiplantae</taxon>
        <taxon>Chlorophyta</taxon>
        <taxon>Mamiellophyceae</taxon>
        <taxon>Mamiellales</taxon>
        <taxon>Mamiellaceae</taxon>
        <taxon>Mantoniella</taxon>
    </lineage>
</organism>